<keyword evidence="2" id="KW-1133">Transmembrane helix</keyword>
<dbReference type="Proteomes" id="UP000640725">
    <property type="component" value="Unassembled WGS sequence"/>
</dbReference>
<evidence type="ECO:0008006" key="5">
    <source>
        <dbReference type="Google" id="ProtNLM"/>
    </source>
</evidence>
<dbReference type="RefSeq" id="WP_193867752.1">
    <property type="nucleotide sequence ID" value="NZ_JADEWU010000003.1"/>
</dbReference>
<dbReference type="EMBL" id="JADEWU010000003">
    <property type="protein sequence ID" value="MBE9142017.1"/>
    <property type="molecule type" value="Genomic_DNA"/>
</dbReference>
<evidence type="ECO:0000313" key="4">
    <source>
        <dbReference type="Proteomes" id="UP000640725"/>
    </source>
</evidence>
<reference evidence="3 4" key="1">
    <citation type="submission" date="2020-10" db="EMBL/GenBank/DDBJ databases">
        <authorList>
            <person name="Castelo-Branco R."/>
            <person name="Eusebio N."/>
            <person name="Adriana R."/>
            <person name="Vieira A."/>
            <person name="Brugerolle De Fraissinette N."/>
            <person name="Rezende De Castro R."/>
            <person name="Schneider M.P."/>
            <person name="Vasconcelos V."/>
            <person name="Leao P.N."/>
        </authorList>
    </citation>
    <scope>NUCLEOTIDE SEQUENCE [LARGE SCALE GENOMIC DNA]</scope>
    <source>
        <strain evidence="3 4">LEGE 06226</strain>
    </source>
</reference>
<name>A0ABR9U6G7_9CYAN</name>
<protein>
    <recommendedName>
        <fullName evidence="5">QacE family quaternary ammonium compound efflux SMR transporter</fullName>
    </recommendedName>
</protein>
<evidence type="ECO:0000256" key="2">
    <source>
        <dbReference type="SAM" id="Phobius"/>
    </source>
</evidence>
<proteinExistence type="inferred from homology"/>
<dbReference type="InterPro" id="IPR045324">
    <property type="entry name" value="Small_multidrug_res"/>
</dbReference>
<comment type="caution">
    <text evidence="3">The sequence shown here is derived from an EMBL/GenBank/DDBJ whole genome shotgun (WGS) entry which is preliminary data.</text>
</comment>
<organism evidence="3 4">
    <name type="scientific">Planktothrix mougeotii LEGE 06226</name>
    <dbReference type="NCBI Taxonomy" id="1828728"/>
    <lineage>
        <taxon>Bacteria</taxon>
        <taxon>Bacillati</taxon>
        <taxon>Cyanobacteriota</taxon>
        <taxon>Cyanophyceae</taxon>
        <taxon>Oscillatoriophycideae</taxon>
        <taxon>Oscillatoriales</taxon>
        <taxon>Microcoleaceae</taxon>
        <taxon>Planktothrix</taxon>
    </lineage>
</organism>
<accession>A0ABR9U6G7</accession>
<comment type="subcellular location">
    <subcellularLocation>
        <location evidence="1">Cell membrane</location>
        <topology evidence="1">Multi-pass membrane protein</topology>
    </subcellularLocation>
</comment>
<keyword evidence="1 2" id="KW-0812">Transmembrane</keyword>
<keyword evidence="4" id="KW-1185">Reference proteome</keyword>
<comment type="similarity">
    <text evidence="1">Belongs to the drug/metabolite transporter (DMT) superfamily. Small multidrug resistance (SMR) (TC 2.A.7.1) family.</text>
</comment>
<evidence type="ECO:0000256" key="1">
    <source>
        <dbReference type="RuleBase" id="RU003942"/>
    </source>
</evidence>
<dbReference type="Pfam" id="PF00893">
    <property type="entry name" value="Multi_Drug_Res"/>
    <property type="match status" value="1"/>
</dbReference>
<feature type="transmembrane region" description="Helical" evidence="2">
    <location>
        <begin position="33"/>
        <end position="52"/>
    </location>
</feature>
<sequence length="60" mass="6465">MGWIYLILAGLFELGFSSFLKLSEGLTKPYAIVTFIGFGVLKSLLVLALIGLKATSSQLN</sequence>
<gene>
    <name evidence="3" type="ORF">IQ236_02120</name>
</gene>
<evidence type="ECO:0000313" key="3">
    <source>
        <dbReference type="EMBL" id="MBE9142017.1"/>
    </source>
</evidence>
<dbReference type="Gene3D" id="1.10.3730.20">
    <property type="match status" value="1"/>
</dbReference>
<keyword evidence="2" id="KW-0472">Membrane</keyword>